<comment type="similarity">
    <text evidence="2">Belongs to the PET191 family.</text>
</comment>
<accession>A0A0B2VPL6</accession>
<dbReference type="GO" id="GO:0005739">
    <property type="term" value="C:mitochondrion"/>
    <property type="evidence" value="ECO:0007669"/>
    <property type="project" value="TreeGrafter"/>
</dbReference>
<dbReference type="EMBL" id="JPKZ01001278">
    <property type="protein sequence ID" value="KHN82985.1"/>
    <property type="molecule type" value="Genomic_DNA"/>
</dbReference>
<comment type="function">
    <text evidence="1">Involved in an early step of the mitochondrial complex IV assembly process.</text>
</comment>
<comment type="caution">
    <text evidence="5">The sequence shown here is derived from an EMBL/GenBank/DDBJ whole genome shotgun (WGS) entry which is preliminary data.</text>
</comment>
<evidence type="ECO:0000313" key="5">
    <source>
        <dbReference type="EMBL" id="KHN82985.1"/>
    </source>
</evidence>
<keyword evidence="6" id="KW-1185">Reference proteome</keyword>
<reference evidence="5 6" key="1">
    <citation type="submission" date="2014-11" db="EMBL/GenBank/DDBJ databases">
        <title>Genetic blueprint of the zoonotic pathogen Toxocara canis.</title>
        <authorList>
            <person name="Zhu X.-Q."/>
            <person name="Korhonen P.K."/>
            <person name="Cai H."/>
            <person name="Young N.D."/>
            <person name="Nejsum P."/>
            <person name="von Samson-Himmelstjerna G."/>
            <person name="Boag P.R."/>
            <person name="Tan P."/>
            <person name="Li Q."/>
            <person name="Min J."/>
            <person name="Yang Y."/>
            <person name="Wang X."/>
            <person name="Fang X."/>
            <person name="Hall R.S."/>
            <person name="Hofmann A."/>
            <person name="Sternberg P.W."/>
            <person name="Jex A.R."/>
            <person name="Gasser R.B."/>
        </authorList>
    </citation>
    <scope>NUCLEOTIDE SEQUENCE [LARGE SCALE GENOMIC DNA]</scope>
    <source>
        <strain evidence="5">PN_DK_2014</strain>
    </source>
</reference>
<dbReference type="AlphaFoldDB" id="A0A0B2VPL6"/>
<dbReference type="GO" id="GO:0033617">
    <property type="term" value="P:mitochondrial respiratory chain complex IV assembly"/>
    <property type="evidence" value="ECO:0007669"/>
    <property type="project" value="TreeGrafter"/>
</dbReference>
<dbReference type="Proteomes" id="UP000031036">
    <property type="component" value="Unassembled WGS sequence"/>
</dbReference>
<dbReference type="STRING" id="6265.A0A0B2VPL6"/>
<sequence>MCTTLTSNQHINKPLSERKQMMKNSYMASIHSRVSKKEFEDEAVAAQKSSGRSCDRLRQELKRCIKESECVQKQRRSARDCIGATDGSVPHRCFVLLSNFSDCKRSLVDMRSRFRGRKGDM</sequence>
<keyword evidence="4" id="KW-1015">Disulfide bond</keyword>
<evidence type="ECO:0000256" key="3">
    <source>
        <dbReference type="ARBA" id="ARBA00021904"/>
    </source>
</evidence>
<dbReference type="OrthoDB" id="282149at2759"/>
<dbReference type="PANTHER" id="PTHR28627">
    <property type="entry name" value="CYTOCHROME C OXIDASE ASSEMBLY FACTOR 5"/>
    <property type="match status" value="1"/>
</dbReference>
<evidence type="ECO:0000256" key="1">
    <source>
        <dbReference type="ARBA" id="ARBA00003186"/>
    </source>
</evidence>
<organism evidence="5 6">
    <name type="scientific">Toxocara canis</name>
    <name type="common">Canine roundworm</name>
    <dbReference type="NCBI Taxonomy" id="6265"/>
    <lineage>
        <taxon>Eukaryota</taxon>
        <taxon>Metazoa</taxon>
        <taxon>Ecdysozoa</taxon>
        <taxon>Nematoda</taxon>
        <taxon>Chromadorea</taxon>
        <taxon>Rhabditida</taxon>
        <taxon>Spirurina</taxon>
        <taxon>Ascaridomorpha</taxon>
        <taxon>Ascaridoidea</taxon>
        <taxon>Toxocaridae</taxon>
        <taxon>Toxocara</taxon>
    </lineage>
</organism>
<evidence type="ECO:0000256" key="2">
    <source>
        <dbReference type="ARBA" id="ARBA00007785"/>
    </source>
</evidence>
<evidence type="ECO:0000256" key="4">
    <source>
        <dbReference type="ARBA" id="ARBA00023157"/>
    </source>
</evidence>
<dbReference type="Pfam" id="PF10203">
    <property type="entry name" value="Pet191_N"/>
    <property type="match status" value="1"/>
</dbReference>
<dbReference type="InterPro" id="IPR018793">
    <property type="entry name" value="Cyt_c_oxidase_assmbl_Pet191"/>
</dbReference>
<evidence type="ECO:0000313" key="6">
    <source>
        <dbReference type="Proteomes" id="UP000031036"/>
    </source>
</evidence>
<name>A0A0B2VPL6_TOXCA</name>
<protein>
    <recommendedName>
        <fullName evidence="3">Cytochrome c oxidase assembly factor 5</fullName>
    </recommendedName>
</protein>
<dbReference type="PANTHER" id="PTHR28627:SF1">
    <property type="entry name" value="CYTOCHROME C OXIDASE ASSEMBLY FACTOR 5"/>
    <property type="match status" value="1"/>
</dbReference>
<proteinExistence type="inferred from homology"/>
<dbReference type="OMA" id="KESECVQ"/>
<gene>
    <name evidence="5" type="primary">COA5</name>
    <name evidence="5" type="ORF">Tcan_00092</name>
</gene>